<protein>
    <submittedName>
        <fullName evidence="1">Mu-like prophage FluMu protein gp36</fullName>
    </submittedName>
</protein>
<accession>A0A0A6D5S4</accession>
<dbReference type="Pfam" id="PF07030">
    <property type="entry name" value="Phage_Mu_Gp36"/>
    <property type="match status" value="1"/>
</dbReference>
<evidence type="ECO:0000313" key="2">
    <source>
        <dbReference type="Proteomes" id="UP000030564"/>
    </source>
</evidence>
<sequence>MRYCTRADLGNAIPLITLTQLSNDDPAARQPDENVIANSVRQAEEPVDGYLRGRYQLPLDPVPTVLRDAVLYLARHWLYQRRPEGALPDAVISARKDTLKLLESIRDGVITLGLPTGHAMPEPGEIRVRARPQQFTAQVWAGYP</sequence>
<dbReference type="AlphaFoldDB" id="A0A0A6D5S4"/>
<evidence type="ECO:0000313" key="1">
    <source>
        <dbReference type="EMBL" id="KHA70077.1"/>
    </source>
</evidence>
<dbReference type="Proteomes" id="UP000030564">
    <property type="component" value="Unassembled WGS sequence"/>
</dbReference>
<dbReference type="InterPro" id="IPR009752">
    <property type="entry name" value="Phage_Mu_GpJ"/>
</dbReference>
<reference evidence="1 2" key="1">
    <citation type="submission" date="2014-10" db="EMBL/GenBank/DDBJ databases">
        <title>Draft genome sequence of Pseudomonas chlororaphis EA105.</title>
        <authorList>
            <person name="McCully L.M."/>
            <person name="Bitzer A.S."/>
            <person name="Spence C."/>
            <person name="Bais H."/>
            <person name="Silby M.W."/>
        </authorList>
    </citation>
    <scope>NUCLEOTIDE SEQUENCE [LARGE SCALE GENOMIC DNA]</scope>
    <source>
        <strain evidence="1 2">EA105</strain>
    </source>
</reference>
<name>A0A0A6D5S4_9PSED</name>
<proteinExistence type="predicted"/>
<organism evidence="1 2">
    <name type="scientific">Pseudomonas chlororaphis</name>
    <dbReference type="NCBI Taxonomy" id="587753"/>
    <lineage>
        <taxon>Bacteria</taxon>
        <taxon>Pseudomonadati</taxon>
        <taxon>Pseudomonadota</taxon>
        <taxon>Gammaproteobacteria</taxon>
        <taxon>Pseudomonadales</taxon>
        <taxon>Pseudomonadaceae</taxon>
        <taxon>Pseudomonas</taxon>
    </lineage>
</organism>
<comment type="caution">
    <text evidence="1">The sequence shown here is derived from an EMBL/GenBank/DDBJ whole genome shotgun (WGS) entry which is preliminary data.</text>
</comment>
<gene>
    <name evidence="1" type="ORF">NZ35_27605</name>
</gene>
<dbReference type="PATRIC" id="fig|587753.9.peg.4882"/>
<dbReference type="OrthoDB" id="9812088at2"/>
<dbReference type="EMBL" id="JSFK01000048">
    <property type="protein sequence ID" value="KHA70077.1"/>
    <property type="molecule type" value="Genomic_DNA"/>
</dbReference>